<dbReference type="RefSeq" id="WP_189379109.1">
    <property type="nucleotide sequence ID" value="NZ_BNAH01000013.1"/>
</dbReference>
<reference evidence="3" key="1">
    <citation type="journal article" date="2019" name="Int. J. Syst. Evol. Microbiol.">
        <title>The Global Catalogue of Microorganisms (GCM) 10K type strain sequencing project: providing services to taxonomists for standard genome sequencing and annotation.</title>
        <authorList>
            <consortium name="The Broad Institute Genomics Platform"/>
            <consortium name="The Broad Institute Genome Sequencing Center for Infectious Disease"/>
            <person name="Wu L."/>
            <person name="Ma J."/>
        </authorList>
    </citation>
    <scope>NUCLEOTIDE SEQUENCE [LARGE SCALE GENOMIC DNA]</scope>
    <source>
        <strain evidence="3">CGMCC 1.15922</strain>
    </source>
</reference>
<keyword evidence="1" id="KW-1133">Transmembrane helix</keyword>
<evidence type="ECO:0008006" key="4">
    <source>
        <dbReference type="Google" id="ProtNLM"/>
    </source>
</evidence>
<keyword evidence="1" id="KW-0812">Transmembrane</keyword>
<sequence length="107" mass="12265">MTDWLIELGQGFRAYQYQTALAIIATLLVIFGNDINNMVRQLVRKQHFIIRSLLFVLVCAFGYGLVTVYLTGLLNQQLNKIPSLYIVPSVFLIFLALGMYAQKQRHI</sequence>
<evidence type="ECO:0000313" key="2">
    <source>
        <dbReference type="EMBL" id="GHE98770.1"/>
    </source>
</evidence>
<accession>A0ABQ3J1T5</accession>
<dbReference type="Proteomes" id="UP000626370">
    <property type="component" value="Unassembled WGS sequence"/>
</dbReference>
<name>A0ABQ3J1T5_9GAMM</name>
<evidence type="ECO:0000313" key="3">
    <source>
        <dbReference type="Proteomes" id="UP000626370"/>
    </source>
</evidence>
<proteinExistence type="predicted"/>
<feature type="transmembrane region" description="Helical" evidence="1">
    <location>
        <begin position="82"/>
        <end position="101"/>
    </location>
</feature>
<feature type="transmembrane region" description="Helical" evidence="1">
    <location>
        <begin position="48"/>
        <end position="70"/>
    </location>
</feature>
<organism evidence="2 3">
    <name type="scientific">Thalassotalea profundi</name>
    <dbReference type="NCBI Taxonomy" id="2036687"/>
    <lineage>
        <taxon>Bacteria</taxon>
        <taxon>Pseudomonadati</taxon>
        <taxon>Pseudomonadota</taxon>
        <taxon>Gammaproteobacteria</taxon>
        <taxon>Alteromonadales</taxon>
        <taxon>Colwelliaceae</taxon>
        <taxon>Thalassotalea</taxon>
    </lineage>
</organism>
<protein>
    <recommendedName>
        <fullName evidence="4">DUF3392 domain-containing protein</fullName>
    </recommendedName>
</protein>
<comment type="caution">
    <text evidence="2">The sequence shown here is derived from an EMBL/GenBank/DDBJ whole genome shotgun (WGS) entry which is preliminary data.</text>
</comment>
<keyword evidence="3" id="KW-1185">Reference proteome</keyword>
<dbReference type="Pfam" id="PF11872">
    <property type="entry name" value="DUF3392"/>
    <property type="match status" value="1"/>
</dbReference>
<feature type="transmembrane region" description="Helical" evidence="1">
    <location>
        <begin position="15"/>
        <end position="36"/>
    </location>
</feature>
<keyword evidence="1" id="KW-0472">Membrane</keyword>
<evidence type="ECO:0000256" key="1">
    <source>
        <dbReference type="SAM" id="Phobius"/>
    </source>
</evidence>
<gene>
    <name evidence="2" type="ORF">GCM10011501_30430</name>
</gene>
<dbReference type="EMBL" id="BNAH01000013">
    <property type="protein sequence ID" value="GHE98770.1"/>
    <property type="molecule type" value="Genomic_DNA"/>
</dbReference>
<dbReference type="InterPro" id="IPR021813">
    <property type="entry name" value="DUF3392"/>
</dbReference>